<dbReference type="EMBL" id="JAPJZI010000001">
    <property type="protein sequence ID" value="MDA5400886.1"/>
    <property type="molecule type" value="Genomic_DNA"/>
</dbReference>
<evidence type="ECO:0000313" key="2">
    <source>
        <dbReference type="Proteomes" id="UP001151234"/>
    </source>
</evidence>
<name>A0A9X3ZJK7_9HYPH</name>
<dbReference type="RefSeq" id="WP_267992704.1">
    <property type="nucleotide sequence ID" value="NZ_JAPJZI010000001.1"/>
</dbReference>
<gene>
    <name evidence="1" type="ORF">OQ273_20100</name>
</gene>
<dbReference type="AlphaFoldDB" id="A0A9X3ZJK7"/>
<organism evidence="1 2">
    <name type="scientific">Hoeflea prorocentri</name>
    <dbReference type="NCBI Taxonomy" id="1922333"/>
    <lineage>
        <taxon>Bacteria</taxon>
        <taxon>Pseudomonadati</taxon>
        <taxon>Pseudomonadota</taxon>
        <taxon>Alphaproteobacteria</taxon>
        <taxon>Hyphomicrobiales</taxon>
        <taxon>Rhizobiaceae</taxon>
        <taxon>Hoeflea</taxon>
    </lineage>
</organism>
<sequence length="157" mass="17458">MGGKKALKEIDATWIPGESVGPIVLGNPAESISSFLTVERKNYDCGPEDETFCDVDDEWMISAENGYISTIACFRKCVYEGVNLVGLPIEDCLERLGCDRNKSADDSVWFEDGDQDVYEVDSLGAQIWVFKGRVDSIAVMEIYDEDGVTVIHPFRKS</sequence>
<proteinExistence type="predicted"/>
<reference evidence="1" key="1">
    <citation type="submission" date="2022-11" db="EMBL/GenBank/DDBJ databases">
        <title>Draft genome sequence of Hoeflea poritis E7-10 and Hoeflea prorocentri PM5-8, separated from scleractinian coral Porites lutea and marine dinoflagellate.</title>
        <authorList>
            <person name="Zhang G."/>
            <person name="Wei Q."/>
            <person name="Cai L."/>
        </authorList>
    </citation>
    <scope>NUCLEOTIDE SEQUENCE</scope>
    <source>
        <strain evidence="1">PM5-8</strain>
    </source>
</reference>
<evidence type="ECO:0000313" key="1">
    <source>
        <dbReference type="EMBL" id="MDA5400886.1"/>
    </source>
</evidence>
<protein>
    <submittedName>
        <fullName evidence="1">Uncharacterized protein</fullName>
    </submittedName>
</protein>
<dbReference type="Proteomes" id="UP001151234">
    <property type="component" value="Unassembled WGS sequence"/>
</dbReference>
<comment type="caution">
    <text evidence="1">The sequence shown here is derived from an EMBL/GenBank/DDBJ whole genome shotgun (WGS) entry which is preliminary data.</text>
</comment>
<keyword evidence="2" id="KW-1185">Reference proteome</keyword>
<accession>A0A9X3ZJK7</accession>